<evidence type="ECO:0000256" key="1">
    <source>
        <dbReference type="ARBA" id="ARBA00004479"/>
    </source>
</evidence>
<dbReference type="Pfam" id="PF07686">
    <property type="entry name" value="V-set"/>
    <property type="match status" value="1"/>
</dbReference>
<dbReference type="Proteomes" id="UP000824219">
    <property type="component" value="Linkage Group LG18"/>
</dbReference>
<keyword evidence="7 11" id="KW-0472">Membrane</keyword>
<evidence type="ECO:0000256" key="12">
    <source>
        <dbReference type="SAM" id="SignalP"/>
    </source>
</evidence>
<evidence type="ECO:0000256" key="3">
    <source>
        <dbReference type="ARBA" id="ARBA00022729"/>
    </source>
</evidence>
<feature type="chain" id="PRO_5039346006" description="Ig-like domain-containing protein" evidence="12">
    <location>
        <begin position="19"/>
        <end position="210"/>
    </location>
</feature>
<dbReference type="PANTHER" id="PTHR11292:SF7">
    <property type="entry name" value="T-CELL SURFACE GLYCOPROTEIN CD8 BETA CHAIN-RELATED"/>
    <property type="match status" value="1"/>
</dbReference>
<feature type="transmembrane region" description="Helical" evidence="11">
    <location>
        <begin position="169"/>
        <end position="192"/>
    </location>
</feature>
<organism evidence="14 15">
    <name type="scientific">Hemibagrus wyckioides</name>
    <dbReference type="NCBI Taxonomy" id="337641"/>
    <lineage>
        <taxon>Eukaryota</taxon>
        <taxon>Metazoa</taxon>
        <taxon>Chordata</taxon>
        <taxon>Craniata</taxon>
        <taxon>Vertebrata</taxon>
        <taxon>Euteleostomi</taxon>
        <taxon>Actinopterygii</taxon>
        <taxon>Neopterygii</taxon>
        <taxon>Teleostei</taxon>
        <taxon>Ostariophysi</taxon>
        <taxon>Siluriformes</taxon>
        <taxon>Bagridae</taxon>
        <taxon>Hemibagrus</taxon>
    </lineage>
</organism>
<dbReference type="GO" id="GO:0042288">
    <property type="term" value="F:MHC class I protein binding"/>
    <property type="evidence" value="ECO:0007669"/>
    <property type="project" value="InterPro"/>
</dbReference>
<feature type="signal peptide" evidence="12">
    <location>
        <begin position="1"/>
        <end position="18"/>
    </location>
</feature>
<sequence length="210" mass="23520">MTLNHIWSFLCFLTAVSAAKVSYPSINGSESLTCDCPDHRCQKVYWYRLLQGSVTPEFLMSANSVNIPHYAKNIDEKRFKSSVTDSGKVQFTLRITGLREQDAGFYSCVLSSQNSAQDPKDLMPVGYSILPGVKITTQAPTTVKHPKRVNGLFNKCKSSSRSVKGCKSLVLWSCIGAVLLLVVVLISTLYYFSRLPKKCRHHFVKKQQMS</sequence>
<accession>A0A9D3ND94</accession>
<evidence type="ECO:0000259" key="13">
    <source>
        <dbReference type="PROSITE" id="PS50835"/>
    </source>
</evidence>
<comment type="subcellular location">
    <subcellularLocation>
        <location evidence="1">Membrane</location>
        <topology evidence="1">Single-pass type I membrane protein</topology>
    </subcellularLocation>
</comment>
<dbReference type="GO" id="GO:0015026">
    <property type="term" value="F:coreceptor activity"/>
    <property type="evidence" value="ECO:0007669"/>
    <property type="project" value="InterPro"/>
</dbReference>
<dbReference type="PROSITE" id="PS50835">
    <property type="entry name" value="IG_LIKE"/>
    <property type="match status" value="1"/>
</dbReference>
<evidence type="ECO:0000256" key="6">
    <source>
        <dbReference type="ARBA" id="ARBA00023130"/>
    </source>
</evidence>
<feature type="domain" description="Ig-like" evidence="13">
    <location>
        <begin position="28"/>
        <end position="123"/>
    </location>
</feature>
<gene>
    <name evidence="14" type="ORF">KOW79_015228</name>
</gene>
<dbReference type="InterPro" id="IPR042414">
    <property type="entry name" value="CD8B"/>
</dbReference>
<keyword evidence="2 11" id="KW-0812">Transmembrane</keyword>
<dbReference type="AlphaFoldDB" id="A0A9D3ND94"/>
<dbReference type="GO" id="GO:0002250">
    <property type="term" value="P:adaptive immune response"/>
    <property type="evidence" value="ECO:0007669"/>
    <property type="project" value="UniProtKB-KW"/>
</dbReference>
<evidence type="ECO:0000256" key="5">
    <source>
        <dbReference type="ARBA" id="ARBA00022989"/>
    </source>
</evidence>
<dbReference type="InterPro" id="IPR013106">
    <property type="entry name" value="Ig_V-set"/>
</dbReference>
<evidence type="ECO:0000313" key="15">
    <source>
        <dbReference type="Proteomes" id="UP000824219"/>
    </source>
</evidence>
<dbReference type="OrthoDB" id="9394844at2759"/>
<dbReference type="InterPro" id="IPR007110">
    <property type="entry name" value="Ig-like_dom"/>
</dbReference>
<dbReference type="InterPro" id="IPR036179">
    <property type="entry name" value="Ig-like_dom_sf"/>
</dbReference>
<evidence type="ECO:0000256" key="9">
    <source>
        <dbReference type="ARBA" id="ARBA00023180"/>
    </source>
</evidence>
<dbReference type="InterPro" id="IPR013783">
    <property type="entry name" value="Ig-like_fold"/>
</dbReference>
<dbReference type="EMBL" id="JAHKSW010000018">
    <property type="protein sequence ID" value="KAG7320813.1"/>
    <property type="molecule type" value="Genomic_DNA"/>
</dbReference>
<evidence type="ECO:0000256" key="8">
    <source>
        <dbReference type="ARBA" id="ARBA00023157"/>
    </source>
</evidence>
<evidence type="ECO:0000256" key="7">
    <source>
        <dbReference type="ARBA" id="ARBA00023136"/>
    </source>
</evidence>
<keyword evidence="8" id="KW-1015">Disulfide bond</keyword>
<evidence type="ECO:0000256" key="10">
    <source>
        <dbReference type="ARBA" id="ARBA00023319"/>
    </source>
</evidence>
<keyword evidence="3 12" id="KW-0732">Signal</keyword>
<dbReference type="PANTHER" id="PTHR11292">
    <property type="entry name" value="T-CELL SURFACE GLYCOPROTEIN CD8 BETA CHAIN"/>
    <property type="match status" value="1"/>
</dbReference>
<evidence type="ECO:0000256" key="11">
    <source>
        <dbReference type="SAM" id="Phobius"/>
    </source>
</evidence>
<evidence type="ECO:0000256" key="2">
    <source>
        <dbReference type="ARBA" id="ARBA00022692"/>
    </source>
</evidence>
<keyword evidence="5 11" id="KW-1133">Transmembrane helix</keyword>
<reference evidence="14 15" key="1">
    <citation type="submission" date="2021-06" db="EMBL/GenBank/DDBJ databases">
        <title>Chromosome-level genome assembly of the red-tail catfish (Hemibagrus wyckioides).</title>
        <authorList>
            <person name="Shao F."/>
        </authorList>
    </citation>
    <scope>NUCLEOTIDE SEQUENCE [LARGE SCALE GENOMIC DNA]</scope>
    <source>
        <strain evidence="14">EC202008001</strain>
        <tissue evidence="14">Blood</tissue>
    </source>
</reference>
<keyword evidence="15" id="KW-1185">Reference proteome</keyword>
<name>A0A9D3ND94_9TELE</name>
<keyword evidence="6" id="KW-1064">Adaptive immunity</keyword>
<dbReference type="GO" id="GO:0016020">
    <property type="term" value="C:membrane"/>
    <property type="evidence" value="ECO:0007669"/>
    <property type="project" value="UniProtKB-SubCell"/>
</dbReference>
<comment type="caution">
    <text evidence="14">The sequence shown here is derived from an EMBL/GenBank/DDBJ whole genome shotgun (WGS) entry which is preliminary data.</text>
</comment>
<dbReference type="Gene3D" id="2.60.40.10">
    <property type="entry name" value="Immunoglobulins"/>
    <property type="match status" value="1"/>
</dbReference>
<keyword evidence="9" id="KW-0325">Glycoprotein</keyword>
<keyword evidence="10" id="KW-0393">Immunoglobulin domain</keyword>
<protein>
    <recommendedName>
        <fullName evidence="13">Ig-like domain-containing protein</fullName>
    </recommendedName>
</protein>
<dbReference type="GO" id="GO:0050776">
    <property type="term" value="P:regulation of immune response"/>
    <property type="evidence" value="ECO:0007669"/>
    <property type="project" value="InterPro"/>
</dbReference>
<dbReference type="GO" id="GO:0009986">
    <property type="term" value="C:cell surface"/>
    <property type="evidence" value="ECO:0007669"/>
    <property type="project" value="TreeGrafter"/>
</dbReference>
<keyword evidence="4" id="KW-0391">Immunity</keyword>
<evidence type="ECO:0000256" key="4">
    <source>
        <dbReference type="ARBA" id="ARBA00022859"/>
    </source>
</evidence>
<evidence type="ECO:0000313" key="14">
    <source>
        <dbReference type="EMBL" id="KAG7320813.1"/>
    </source>
</evidence>
<proteinExistence type="predicted"/>
<dbReference type="SUPFAM" id="SSF48726">
    <property type="entry name" value="Immunoglobulin"/>
    <property type="match status" value="1"/>
</dbReference>